<keyword evidence="5 6" id="KW-0472">Membrane</keyword>
<comment type="subcellular location">
    <subcellularLocation>
        <location evidence="1">Membrane</location>
        <topology evidence="1">Multi-pass membrane protein</topology>
    </subcellularLocation>
</comment>
<evidence type="ECO:0000256" key="3">
    <source>
        <dbReference type="ARBA" id="ARBA00022692"/>
    </source>
</evidence>
<organism evidence="7">
    <name type="scientific">uncultured delta proteobacterium</name>
    <dbReference type="NCBI Taxonomy" id="34034"/>
    <lineage>
        <taxon>Bacteria</taxon>
        <taxon>Deltaproteobacteria</taxon>
        <taxon>environmental samples</taxon>
    </lineage>
</organism>
<name>A0A212J9V6_9DELT</name>
<dbReference type="Pfam" id="PF03379">
    <property type="entry name" value="CcmB"/>
    <property type="match status" value="1"/>
</dbReference>
<evidence type="ECO:0000256" key="2">
    <source>
        <dbReference type="ARBA" id="ARBA00010544"/>
    </source>
</evidence>
<feature type="transmembrane region" description="Helical" evidence="6">
    <location>
        <begin position="196"/>
        <end position="220"/>
    </location>
</feature>
<evidence type="ECO:0000313" key="7">
    <source>
        <dbReference type="EMBL" id="SBV96210.1"/>
    </source>
</evidence>
<evidence type="ECO:0000256" key="1">
    <source>
        <dbReference type="ARBA" id="ARBA00004141"/>
    </source>
</evidence>
<evidence type="ECO:0000256" key="4">
    <source>
        <dbReference type="ARBA" id="ARBA00022989"/>
    </source>
</evidence>
<feature type="transmembrane region" description="Helical" evidence="6">
    <location>
        <begin position="131"/>
        <end position="151"/>
    </location>
</feature>
<evidence type="ECO:0000256" key="6">
    <source>
        <dbReference type="SAM" id="Phobius"/>
    </source>
</evidence>
<comment type="similarity">
    <text evidence="2">Belongs to the CcmB/CycW/HelB family.</text>
</comment>
<feature type="transmembrane region" description="Helical" evidence="6">
    <location>
        <begin position="163"/>
        <end position="184"/>
    </location>
</feature>
<dbReference type="PRINTS" id="PR01414">
    <property type="entry name" value="CCMBBIOGNSIS"/>
</dbReference>
<dbReference type="AlphaFoldDB" id="A0A212J9V6"/>
<dbReference type="GO" id="GO:0016020">
    <property type="term" value="C:membrane"/>
    <property type="evidence" value="ECO:0007669"/>
    <property type="project" value="UniProtKB-SubCell"/>
</dbReference>
<feature type="transmembrane region" description="Helical" evidence="6">
    <location>
        <begin position="95"/>
        <end position="119"/>
    </location>
</feature>
<sequence length="224" mass="22924">MLNAALVIAAKDMKLMAGRGGPVLRPLLLGLLLVTLFSLSLGAGANITAETASAVFWLSSAFCLTILMTALFDLEETGKARMGLLLAPIPVQAVWLGKSLAGLGLMLLIQTVLLAASLILCNMTWAGSVPLALGGVILVDIGIVGLGALLASLTGGQTARESLCSLVVFPLLVPQLLAGIRLLAALYDAAATDAAQWLGITAAFDAIFIAAALVLFPVLFGGEN</sequence>
<dbReference type="GO" id="GO:0017004">
    <property type="term" value="P:cytochrome complex assembly"/>
    <property type="evidence" value="ECO:0007669"/>
    <property type="project" value="InterPro"/>
</dbReference>
<gene>
    <name evidence="7" type="ORF">KL86DPRO_11006</name>
</gene>
<protein>
    <submittedName>
        <fullName evidence="7">CcmB family protein</fullName>
    </submittedName>
</protein>
<reference evidence="7" key="1">
    <citation type="submission" date="2016-04" db="EMBL/GenBank/DDBJ databases">
        <authorList>
            <person name="Evans L.H."/>
            <person name="Alamgir A."/>
            <person name="Owens N."/>
            <person name="Weber N.D."/>
            <person name="Virtaneva K."/>
            <person name="Barbian K."/>
            <person name="Babar A."/>
            <person name="Rosenke K."/>
        </authorList>
    </citation>
    <scope>NUCLEOTIDE SEQUENCE</scope>
    <source>
        <strain evidence="7">86</strain>
    </source>
</reference>
<keyword evidence="4 6" id="KW-1133">Transmembrane helix</keyword>
<evidence type="ECO:0000256" key="5">
    <source>
        <dbReference type="ARBA" id="ARBA00023136"/>
    </source>
</evidence>
<feature type="transmembrane region" description="Helical" evidence="6">
    <location>
        <begin position="54"/>
        <end position="74"/>
    </location>
</feature>
<dbReference type="InterPro" id="IPR003544">
    <property type="entry name" value="Cyt_c_biogenesis_CcmB"/>
</dbReference>
<dbReference type="EMBL" id="FLUQ01000001">
    <property type="protein sequence ID" value="SBV96210.1"/>
    <property type="molecule type" value="Genomic_DNA"/>
</dbReference>
<keyword evidence="3 6" id="KW-0812">Transmembrane</keyword>
<proteinExistence type="inferred from homology"/>
<dbReference type="GO" id="GO:0015232">
    <property type="term" value="F:heme transmembrane transporter activity"/>
    <property type="evidence" value="ECO:0007669"/>
    <property type="project" value="InterPro"/>
</dbReference>
<accession>A0A212J9V6</accession>